<organism evidence="4">
    <name type="scientific">Micromonospora sp. CCTCC AA 2012012</name>
    <dbReference type="NCBI Taxonomy" id="3111921"/>
    <lineage>
        <taxon>Bacteria</taxon>
        <taxon>Bacillati</taxon>
        <taxon>Actinomycetota</taxon>
        <taxon>Actinomycetes</taxon>
        <taxon>Micromonosporales</taxon>
        <taxon>Micromonosporaceae</taxon>
        <taxon>Micromonospora</taxon>
    </lineage>
</organism>
<feature type="domain" description="Formyl transferase C-terminal" evidence="2">
    <location>
        <begin position="225"/>
        <end position="303"/>
    </location>
</feature>
<gene>
    <name evidence="4" type="ORF">ABUL08_12020</name>
    <name evidence="3" type="ORF">VK199_11970</name>
</gene>
<dbReference type="Pfam" id="PF02911">
    <property type="entry name" value="Formyl_trans_C"/>
    <property type="match status" value="1"/>
</dbReference>
<evidence type="ECO:0000313" key="3">
    <source>
        <dbReference type="EMBL" id="XBP96076.1"/>
    </source>
</evidence>
<accession>A0AAU8HJX3</accession>
<reference evidence="3" key="1">
    <citation type="submission" date="2024-01" db="EMBL/GenBank/DDBJ databases">
        <title>The genome sequence of Micromonospora mangrovi CCTCC AA 2012012.</title>
        <authorList>
            <person name="Gao J."/>
        </authorList>
    </citation>
    <scope>NUCLEOTIDE SEQUENCE</scope>
    <source>
        <strain evidence="3">CCTCC AA 2012012</strain>
    </source>
</reference>
<dbReference type="PANTHER" id="PTHR11138:SF5">
    <property type="entry name" value="METHIONYL-TRNA FORMYLTRANSFERASE, MITOCHONDRIAL"/>
    <property type="match status" value="1"/>
</dbReference>
<dbReference type="Gene3D" id="3.40.50.12230">
    <property type="match status" value="1"/>
</dbReference>
<reference evidence="4" key="2">
    <citation type="submission" date="2024-06" db="EMBL/GenBank/DDBJ databases">
        <title>Micromonospora mangrovi CCTCC AA 2012012 genome sequences.</title>
        <authorList>
            <person name="Gao J."/>
        </authorList>
    </citation>
    <scope>NUCLEOTIDE SEQUENCE</scope>
    <source>
        <strain evidence="4">CCTCC AA 2012012</strain>
    </source>
</reference>
<dbReference type="SUPFAM" id="SSF53328">
    <property type="entry name" value="Formyltransferase"/>
    <property type="match status" value="1"/>
</dbReference>
<dbReference type="SUPFAM" id="SSF50486">
    <property type="entry name" value="FMT C-terminal domain-like"/>
    <property type="match status" value="1"/>
</dbReference>
<dbReference type="AlphaFoldDB" id="A0AAU8HJX3"/>
<dbReference type="InterPro" id="IPR005793">
    <property type="entry name" value="Formyl_trans_C"/>
</dbReference>
<protein>
    <submittedName>
        <fullName evidence="4">Formyltransferase family protein</fullName>
    </submittedName>
</protein>
<name>A0AAU8HJX3_9ACTN</name>
<evidence type="ECO:0000259" key="1">
    <source>
        <dbReference type="Pfam" id="PF00551"/>
    </source>
</evidence>
<evidence type="ECO:0000313" key="4">
    <source>
        <dbReference type="EMBL" id="XCH76780.1"/>
    </source>
</evidence>
<dbReference type="GO" id="GO:0005829">
    <property type="term" value="C:cytosol"/>
    <property type="evidence" value="ECO:0007669"/>
    <property type="project" value="TreeGrafter"/>
</dbReference>
<dbReference type="GO" id="GO:0004479">
    <property type="term" value="F:methionyl-tRNA formyltransferase activity"/>
    <property type="evidence" value="ECO:0007669"/>
    <property type="project" value="TreeGrafter"/>
</dbReference>
<dbReference type="Pfam" id="PF00551">
    <property type="entry name" value="Formyl_trans_N"/>
    <property type="match status" value="1"/>
</dbReference>
<dbReference type="InterPro" id="IPR011034">
    <property type="entry name" value="Formyl_transferase-like_C_sf"/>
</dbReference>
<dbReference type="EMBL" id="CP159342">
    <property type="protein sequence ID" value="XCH76780.1"/>
    <property type="molecule type" value="Genomic_DNA"/>
</dbReference>
<feature type="domain" description="Formyl transferase N-terminal" evidence="1">
    <location>
        <begin position="77"/>
        <end position="189"/>
    </location>
</feature>
<dbReference type="PANTHER" id="PTHR11138">
    <property type="entry name" value="METHIONYL-TRNA FORMYLTRANSFERASE"/>
    <property type="match status" value="1"/>
</dbReference>
<dbReference type="InterPro" id="IPR036477">
    <property type="entry name" value="Formyl_transf_N_sf"/>
</dbReference>
<dbReference type="InterPro" id="IPR002376">
    <property type="entry name" value="Formyl_transf_N"/>
</dbReference>
<sequence>MTEQTRLALVTTHVFGIRAYEGIFASDAYLEGRIEVPLMIGIPPERGASAVGYASVADLAREQGTECVLTEDGSLTSLADRLTDCRPHYLLVVGWSRLIHPDVLALPATVHGAAGEPAGRYGCIGMHPTKLPTGRGQAPIPWTIIKGLRSTALSVFFLEPEADTGPIIAQYDLPVRPRESAASLFYRMASTHFDAGTELAGHLARRAVPARAQLSEQATRWPKRRPADGRISHDMTFAEIEALVRGLLGPYPRAFVPIGGVDHPVDDARRAETPAATDPATLEEVTADTVRFGCRDGVAVLRRHR</sequence>
<dbReference type="EMBL" id="CP157762">
    <property type="protein sequence ID" value="XBP96076.1"/>
    <property type="molecule type" value="Genomic_DNA"/>
</dbReference>
<proteinExistence type="predicted"/>
<evidence type="ECO:0000259" key="2">
    <source>
        <dbReference type="Pfam" id="PF02911"/>
    </source>
</evidence>
<dbReference type="RefSeq" id="WP_350937476.1">
    <property type="nucleotide sequence ID" value="NZ_CP157762.1"/>
</dbReference>